<dbReference type="Proteomes" id="UP000799538">
    <property type="component" value="Unassembled WGS sequence"/>
</dbReference>
<protein>
    <submittedName>
        <fullName evidence="2">Uncharacterized protein</fullName>
    </submittedName>
</protein>
<accession>A0A6A6G0I5</accession>
<evidence type="ECO:0000313" key="3">
    <source>
        <dbReference type="Proteomes" id="UP000799538"/>
    </source>
</evidence>
<dbReference type="Gene3D" id="1.20.1280.50">
    <property type="match status" value="1"/>
</dbReference>
<sequence length="309" mass="35900">MTEQQSPLTPPSNQLSPLSLLPSEILLKILSYLLPHHISIRDPSPEPSTYPFTLLRFPPSHPCPSHPLLALASTSHHLRSLVNLFALETYLQWPHLARHHARRKDHIDLAVAGRKSNIAELIWWCGQRCVFCGKRVAKEGRNWMRSTFRACCSEELGVEISLNDARRRYFLTDEHFFENLPGRPEGWPLIDCGFRYSSWKDPYRFFESDVQRLASGVFGGKEAFEAERERRWGFQHVPHKYMTQEQVWDVLPVMVQRWGARDGEAERWLDDAYANSDVRREARSLKEGMQRPYLPGRTGHVTPPQYAEE</sequence>
<organism evidence="2 3">
    <name type="scientific">Elsinoe ampelina</name>
    <dbReference type="NCBI Taxonomy" id="302913"/>
    <lineage>
        <taxon>Eukaryota</taxon>
        <taxon>Fungi</taxon>
        <taxon>Dikarya</taxon>
        <taxon>Ascomycota</taxon>
        <taxon>Pezizomycotina</taxon>
        <taxon>Dothideomycetes</taxon>
        <taxon>Dothideomycetidae</taxon>
        <taxon>Myriangiales</taxon>
        <taxon>Elsinoaceae</taxon>
        <taxon>Elsinoe</taxon>
    </lineage>
</organism>
<proteinExistence type="predicted"/>
<name>A0A6A6G0I5_9PEZI</name>
<dbReference type="AlphaFoldDB" id="A0A6A6G0I5"/>
<feature type="region of interest" description="Disordered" evidence="1">
    <location>
        <begin position="284"/>
        <end position="309"/>
    </location>
</feature>
<evidence type="ECO:0000256" key="1">
    <source>
        <dbReference type="SAM" id="MobiDB-lite"/>
    </source>
</evidence>
<reference evidence="3" key="1">
    <citation type="journal article" date="2020" name="Stud. Mycol.">
        <title>101 Dothideomycetes genomes: A test case for predicting lifestyles and emergence of pathogens.</title>
        <authorList>
            <person name="Haridas S."/>
            <person name="Albert R."/>
            <person name="Binder M."/>
            <person name="Bloem J."/>
            <person name="LaButti K."/>
            <person name="Salamov A."/>
            <person name="Andreopoulos B."/>
            <person name="Baker S."/>
            <person name="Barry K."/>
            <person name="Bills G."/>
            <person name="Bluhm B."/>
            <person name="Cannon C."/>
            <person name="Castanera R."/>
            <person name="Culley D."/>
            <person name="Daum C."/>
            <person name="Ezra D."/>
            <person name="Gonzalez J."/>
            <person name="Henrissat B."/>
            <person name="Kuo A."/>
            <person name="Liang C."/>
            <person name="Lipzen A."/>
            <person name="Lutzoni F."/>
            <person name="Magnuson J."/>
            <person name="Mondo S."/>
            <person name="Nolan M."/>
            <person name="Ohm R."/>
            <person name="Pangilinan J."/>
            <person name="Park H.-J."/>
            <person name="Ramirez L."/>
            <person name="Alfaro M."/>
            <person name="Sun H."/>
            <person name="Tritt A."/>
            <person name="Yoshinaga Y."/>
            <person name="Zwiers L.-H."/>
            <person name="Turgeon B."/>
            <person name="Goodwin S."/>
            <person name="Spatafora J."/>
            <person name="Crous P."/>
            <person name="Grigoriev I."/>
        </authorList>
    </citation>
    <scope>NUCLEOTIDE SEQUENCE [LARGE SCALE GENOMIC DNA]</scope>
    <source>
        <strain evidence="3">CECT 20119</strain>
    </source>
</reference>
<keyword evidence="3" id="KW-1185">Reference proteome</keyword>
<gene>
    <name evidence="2" type="ORF">BDZ85DRAFT_285729</name>
</gene>
<evidence type="ECO:0000313" key="2">
    <source>
        <dbReference type="EMBL" id="KAF2219143.1"/>
    </source>
</evidence>
<dbReference type="CDD" id="cd21075">
    <property type="entry name" value="DBD_XPA-like"/>
    <property type="match status" value="1"/>
</dbReference>
<dbReference type="EMBL" id="ML992520">
    <property type="protein sequence ID" value="KAF2219143.1"/>
    <property type="molecule type" value="Genomic_DNA"/>
</dbReference>